<dbReference type="PANTHER" id="PTHR40590:SF1">
    <property type="entry name" value="CYTOPLASMIC PROTEIN"/>
    <property type="match status" value="1"/>
</dbReference>
<dbReference type="PANTHER" id="PTHR40590">
    <property type="entry name" value="CYTOPLASMIC PROTEIN-RELATED"/>
    <property type="match status" value="1"/>
</dbReference>
<sequence length="288" mass="32667">MKSVKNIFILLLFIATLQQTQAQQEMALENSTLWKVEHAKLEKPSYILGTLHMMCASDFQIPEKVNIAMAAVDALVVEINLSDSSEIQKMQASMASSKKISEELSPSQFEQLDTLVQRIVGMPLVNLDAYGLQVLSSIMISKMLPCTDIKLFEAELMQIAKTNTIPIYAFETIEEQMAIVKEAYPLESSYDQLMLHDSYKRDFNKAITAYKNEKLTESVSYLTRPEYMDENATLLMQVKRNQNWVQQMPKMMEKGSNLFAVGAAHLTDEFGLIQLLRKEGYTVSPVLN</sequence>
<reference evidence="2 3" key="1">
    <citation type="submission" date="2023-08" db="EMBL/GenBank/DDBJ databases">
        <title>Comparative genomics and taxonomic characterization of three novel marine species of genus Marivirga.</title>
        <authorList>
            <person name="Muhammad N."/>
            <person name="Kim S.-G."/>
        </authorList>
    </citation>
    <scope>NUCLEOTIDE SEQUENCE [LARGE SCALE GENOMIC DNA]</scope>
    <source>
        <strain evidence="2 3">BDSF4-3</strain>
    </source>
</reference>
<evidence type="ECO:0000313" key="3">
    <source>
        <dbReference type="Proteomes" id="UP001230496"/>
    </source>
</evidence>
<gene>
    <name evidence="2" type="ORF">QYS49_05555</name>
</gene>
<dbReference type="Proteomes" id="UP001230496">
    <property type="component" value="Chromosome"/>
</dbReference>
<dbReference type="RefSeq" id="WP_308350177.1">
    <property type="nucleotide sequence ID" value="NZ_CP129971.1"/>
</dbReference>
<feature type="signal peptide" evidence="1">
    <location>
        <begin position="1"/>
        <end position="22"/>
    </location>
</feature>
<organism evidence="2 3">
    <name type="scientific">Marivirga salinarum</name>
    <dbReference type="NCBI Taxonomy" id="3059078"/>
    <lineage>
        <taxon>Bacteria</taxon>
        <taxon>Pseudomonadati</taxon>
        <taxon>Bacteroidota</taxon>
        <taxon>Cytophagia</taxon>
        <taxon>Cytophagales</taxon>
        <taxon>Marivirgaceae</taxon>
        <taxon>Marivirga</taxon>
    </lineage>
</organism>
<dbReference type="AlphaFoldDB" id="A0AA49GB93"/>
<name>A0AA49GB93_9BACT</name>
<dbReference type="InterPro" id="IPR047111">
    <property type="entry name" value="YbaP-like"/>
</dbReference>
<protein>
    <submittedName>
        <fullName evidence="2">TraB/GumN family protein</fullName>
    </submittedName>
</protein>
<dbReference type="Pfam" id="PF01963">
    <property type="entry name" value="TraB_PrgY_gumN"/>
    <property type="match status" value="1"/>
</dbReference>
<dbReference type="InterPro" id="IPR002816">
    <property type="entry name" value="TraB/PrgY/GumN_fam"/>
</dbReference>
<keyword evidence="1" id="KW-0732">Signal</keyword>
<dbReference type="KEGG" id="msaa:QYS49_05555"/>
<evidence type="ECO:0000256" key="1">
    <source>
        <dbReference type="SAM" id="SignalP"/>
    </source>
</evidence>
<dbReference type="EMBL" id="CP129971">
    <property type="protein sequence ID" value="WKK76747.2"/>
    <property type="molecule type" value="Genomic_DNA"/>
</dbReference>
<proteinExistence type="predicted"/>
<feature type="chain" id="PRO_5041208191" evidence="1">
    <location>
        <begin position="23"/>
        <end position="288"/>
    </location>
</feature>
<keyword evidence="3" id="KW-1185">Reference proteome</keyword>
<accession>A0AA49GB93</accession>
<evidence type="ECO:0000313" key="2">
    <source>
        <dbReference type="EMBL" id="WKK76747.2"/>
    </source>
</evidence>
<dbReference type="CDD" id="cd14789">
    <property type="entry name" value="Tiki"/>
    <property type="match status" value="1"/>
</dbReference>